<dbReference type="PANTHER" id="PTHR12121">
    <property type="entry name" value="CARBON CATABOLITE REPRESSOR PROTEIN 4"/>
    <property type="match status" value="1"/>
</dbReference>
<dbReference type="SUPFAM" id="SSF56219">
    <property type="entry name" value="DNase I-like"/>
    <property type="match status" value="1"/>
</dbReference>
<dbReference type="InterPro" id="IPR036691">
    <property type="entry name" value="Endo/exonu/phosph_ase_sf"/>
</dbReference>
<feature type="domain" description="Endonuclease/exonuclease/phosphatase" evidence="1">
    <location>
        <begin position="269"/>
        <end position="569"/>
    </location>
</feature>
<dbReference type="RefSeq" id="XP_009829571.1">
    <property type="nucleotide sequence ID" value="XM_009831269.1"/>
</dbReference>
<accession>W4GNQ8</accession>
<evidence type="ECO:0000313" key="2">
    <source>
        <dbReference type="EMBL" id="ETV80624.1"/>
    </source>
</evidence>
<evidence type="ECO:0000259" key="1">
    <source>
        <dbReference type="Pfam" id="PF03372"/>
    </source>
</evidence>
<dbReference type="GO" id="GO:0005739">
    <property type="term" value="C:mitochondrion"/>
    <property type="evidence" value="ECO:0007669"/>
    <property type="project" value="TreeGrafter"/>
</dbReference>
<dbReference type="AlphaFoldDB" id="W4GNQ8"/>
<dbReference type="GO" id="GO:0000288">
    <property type="term" value="P:nuclear-transcribed mRNA catabolic process, deadenylation-dependent decay"/>
    <property type="evidence" value="ECO:0007669"/>
    <property type="project" value="TreeGrafter"/>
</dbReference>
<reference evidence="2" key="1">
    <citation type="submission" date="2013-12" db="EMBL/GenBank/DDBJ databases">
        <title>The Genome Sequence of Aphanomyces astaci APO3.</title>
        <authorList>
            <consortium name="The Broad Institute Genomics Platform"/>
            <person name="Russ C."/>
            <person name="Tyler B."/>
            <person name="van West P."/>
            <person name="Dieguez-Uribeondo J."/>
            <person name="Young S.K."/>
            <person name="Zeng Q."/>
            <person name="Gargeya S."/>
            <person name="Fitzgerald M."/>
            <person name="Abouelleil A."/>
            <person name="Alvarado L."/>
            <person name="Chapman S.B."/>
            <person name="Gainer-Dewar J."/>
            <person name="Goldberg J."/>
            <person name="Griggs A."/>
            <person name="Gujja S."/>
            <person name="Hansen M."/>
            <person name="Howarth C."/>
            <person name="Imamovic A."/>
            <person name="Ireland A."/>
            <person name="Larimer J."/>
            <person name="McCowan C."/>
            <person name="Murphy C."/>
            <person name="Pearson M."/>
            <person name="Poon T.W."/>
            <person name="Priest M."/>
            <person name="Roberts A."/>
            <person name="Saif S."/>
            <person name="Shea T."/>
            <person name="Sykes S."/>
            <person name="Wortman J."/>
            <person name="Nusbaum C."/>
            <person name="Birren B."/>
        </authorList>
    </citation>
    <scope>NUCLEOTIDE SEQUENCE [LARGE SCALE GENOMIC DNA]</scope>
    <source>
        <strain evidence="2">APO3</strain>
    </source>
</reference>
<dbReference type="OrthoDB" id="412787at2759"/>
<dbReference type="EMBL" id="KI913125">
    <property type="protein sequence ID" value="ETV80624.1"/>
    <property type="molecule type" value="Genomic_DNA"/>
</dbReference>
<dbReference type="Gene3D" id="3.60.10.10">
    <property type="entry name" value="Endonuclease/exonuclease/phosphatase"/>
    <property type="match status" value="1"/>
</dbReference>
<dbReference type="PANTHER" id="PTHR12121:SF37">
    <property type="entry name" value="2',5'-PHOSPHODIESTERASE 12"/>
    <property type="match status" value="1"/>
</dbReference>
<gene>
    <name evidence="2" type="ORF">H257_06149</name>
</gene>
<dbReference type="InterPro" id="IPR050410">
    <property type="entry name" value="CCR4/nocturin_mRNA_transcr"/>
</dbReference>
<dbReference type="VEuPathDB" id="FungiDB:H257_06149"/>
<protein>
    <recommendedName>
        <fullName evidence="1">Endonuclease/exonuclease/phosphatase domain-containing protein</fullName>
    </recommendedName>
</protein>
<name>W4GNQ8_APHAT</name>
<organism evidence="2">
    <name type="scientific">Aphanomyces astaci</name>
    <name type="common">Crayfish plague agent</name>
    <dbReference type="NCBI Taxonomy" id="112090"/>
    <lineage>
        <taxon>Eukaryota</taxon>
        <taxon>Sar</taxon>
        <taxon>Stramenopiles</taxon>
        <taxon>Oomycota</taxon>
        <taxon>Saprolegniomycetes</taxon>
        <taxon>Saprolegniales</taxon>
        <taxon>Verrucalvaceae</taxon>
        <taxon>Aphanomyces</taxon>
    </lineage>
</organism>
<dbReference type="Pfam" id="PF03372">
    <property type="entry name" value="Exo_endo_phos"/>
    <property type="match status" value="1"/>
</dbReference>
<dbReference type="STRING" id="112090.W4GNQ8"/>
<dbReference type="GO" id="GO:0000175">
    <property type="term" value="F:3'-5'-RNA exonuclease activity"/>
    <property type="evidence" value="ECO:0007669"/>
    <property type="project" value="TreeGrafter"/>
</dbReference>
<sequence length="579" mass="63790">MKTSSLVAHVHHHPGTDSVTLKFSLNGIDRQLVRQVDEELSRVLVRIEHLVNPMQKKRGFKSSTKQPKPSATAVSKAAAVIQFKSADQVVLPTTLRVLDTFLAASYLDINSDTYHIVHNKPRVNSVAVVALHFNSIPIVPSVDADFCTPEQCTWRWHRGEVLVGSNHVFTPSLCDVGHALTITCIPPPPATASTNASPPASAIIVHTAAVQACPDRSVFHSRQVLGRTTPSDHIVRLMTYNILYAKYARADRDFNRMYPYAAPGVLQEAYRMPLVALEILESQPHVVCMQEMGETICQTYFEPMLRGYVGLYAGKVGSTPEGCAIFVRTDTFDVVESDSVAFGAAVDLLPPASPVATFLRRHPQVATATRQVPSIGQLVTLRDKRQGHVVLVANTHMFYRADANIVRLVQTVLFTAAIQAKVAKWTNAEATKVRVIVAGDLNARPTTSSISFLLDGQVGSEHEDVKLARAFRWRAEGATVDESDGITSTTAVNEDEAAIVFTHGLTLTRAIETEFTTYLKNHEFTFQDTLDYILVDPHLFNVVQTFPLFTHEQVAVEQSLPSTVFPSDHVSLICDVQYT</sequence>
<proteinExistence type="predicted"/>
<dbReference type="InterPro" id="IPR005135">
    <property type="entry name" value="Endo/exonuclease/phosphatase"/>
</dbReference>
<dbReference type="GeneID" id="20808145"/>